<evidence type="ECO:0000256" key="1">
    <source>
        <dbReference type="ARBA" id="ARBA00004279"/>
    </source>
</evidence>
<evidence type="ECO:0000313" key="13">
    <source>
        <dbReference type="Proteomes" id="UP000646548"/>
    </source>
</evidence>
<dbReference type="AlphaFoldDB" id="A0A834FE96"/>
<dbReference type="PANTHER" id="PTHR46881:SF1">
    <property type="entry name" value="PALMDELPHIN"/>
    <property type="match status" value="1"/>
</dbReference>
<evidence type="ECO:0000256" key="7">
    <source>
        <dbReference type="ARBA" id="ARBA00023054"/>
    </source>
</evidence>
<dbReference type="Proteomes" id="UP000646548">
    <property type="component" value="Unassembled WGS sequence"/>
</dbReference>
<keyword evidence="7 10" id="KW-0175">Coiled coil</keyword>
<keyword evidence="5" id="KW-0963">Cytoplasm</keyword>
<dbReference type="GO" id="GO:0008360">
    <property type="term" value="P:regulation of cell shape"/>
    <property type="evidence" value="ECO:0007669"/>
    <property type="project" value="InterPro"/>
</dbReference>
<feature type="region of interest" description="Disordered" evidence="11">
    <location>
        <begin position="620"/>
        <end position="650"/>
    </location>
</feature>
<keyword evidence="8" id="KW-0966">Cell projection</keyword>
<comment type="subcellular location">
    <subcellularLocation>
        <location evidence="1">Cell projection</location>
        <location evidence="1">Dendrite</location>
    </subcellularLocation>
    <subcellularLocation>
        <location evidence="3">Cell projection</location>
        <location evidence="3">Dendritic spine</location>
    </subcellularLocation>
    <subcellularLocation>
        <location evidence="2">Cytoplasm</location>
    </subcellularLocation>
</comment>
<dbReference type="InterPro" id="IPR004965">
    <property type="entry name" value="Paralemmin"/>
</dbReference>
<evidence type="ECO:0000256" key="10">
    <source>
        <dbReference type="SAM" id="Coils"/>
    </source>
</evidence>
<evidence type="ECO:0000256" key="5">
    <source>
        <dbReference type="ARBA" id="ARBA00022490"/>
    </source>
</evidence>
<reference evidence="12" key="1">
    <citation type="journal article" name="BMC Genomics">
        <title>Long-read sequencing and de novo genome assembly of marine medaka (Oryzias melastigma).</title>
        <authorList>
            <person name="Liang P."/>
            <person name="Saqib H.S.A."/>
            <person name="Ni X."/>
            <person name="Shen Y."/>
        </authorList>
    </citation>
    <scope>NUCLEOTIDE SEQUENCE</scope>
    <source>
        <strain evidence="12">Bigg-433</strain>
    </source>
</reference>
<dbReference type="PANTHER" id="PTHR46881">
    <property type="entry name" value="PALMDELPHIN"/>
    <property type="match status" value="1"/>
</dbReference>
<dbReference type="InterPro" id="IPR005515">
    <property type="entry name" value="VOMI"/>
</dbReference>
<evidence type="ECO:0000256" key="11">
    <source>
        <dbReference type="SAM" id="MobiDB-lite"/>
    </source>
</evidence>
<evidence type="ECO:0000256" key="4">
    <source>
        <dbReference type="ARBA" id="ARBA00005756"/>
    </source>
</evidence>
<dbReference type="EMBL" id="WKFB01000293">
    <property type="protein sequence ID" value="KAF6728072.1"/>
    <property type="molecule type" value="Genomic_DNA"/>
</dbReference>
<dbReference type="Gene3D" id="2.100.10.20">
    <property type="entry name" value="Vitelline membrane outer layer protein I (VOMI)"/>
    <property type="match status" value="1"/>
</dbReference>
<gene>
    <name evidence="12" type="ORF">FQA47_000567</name>
</gene>
<evidence type="ECO:0000256" key="3">
    <source>
        <dbReference type="ARBA" id="ARBA00004552"/>
    </source>
</evidence>
<dbReference type="SUPFAM" id="SSF51092">
    <property type="entry name" value="Vitelline membrane outer protein-I (VMO-I)"/>
    <property type="match status" value="1"/>
</dbReference>
<keyword evidence="6" id="KW-0770">Synapse</keyword>
<feature type="compositionally biased region" description="Polar residues" evidence="11">
    <location>
        <begin position="635"/>
        <end position="650"/>
    </location>
</feature>
<dbReference type="GO" id="GO:0016020">
    <property type="term" value="C:membrane"/>
    <property type="evidence" value="ECO:0007669"/>
    <property type="project" value="InterPro"/>
</dbReference>
<organism evidence="12 13">
    <name type="scientific">Oryzias melastigma</name>
    <name type="common">Marine medaka</name>
    <dbReference type="NCBI Taxonomy" id="30732"/>
    <lineage>
        <taxon>Eukaryota</taxon>
        <taxon>Metazoa</taxon>
        <taxon>Chordata</taxon>
        <taxon>Craniata</taxon>
        <taxon>Vertebrata</taxon>
        <taxon>Euteleostomi</taxon>
        <taxon>Actinopterygii</taxon>
        <taxon>Neopterygii</taxon>
        <taxon>Teleostei</taxon>
        <taxon>Neoteleostei</taxon>
        <taxon>Acanthomorphata</taxon>
        <taxon>Ovalentaria</taxon>
        <taxon>Atherinomorphae</taxon>
        <taxon>Beloniformes</taxon>
        <taxon>Adrianichthyidae</taxon>
        <taxon>Oryziinae</taxon>
        <taxon>Oryzias</taxon>
    </lineage>
</organism>
<feature type="compositionally biased region" description="Basic and acidic residues" evidence="11">
    <location>
        <begin position="620"/>
        <end position="634"/>
    </location>
</feature>
<evidence type="ECO:0000256" key="9">
    <source>
        <dbReference type="ARBA" id="ARBA00040857"/>
    </source>
</evidence>
<evidence type="ECO:0000256" key="6">
    <source>
        <dbReference type="ARBA" id="ARBA00023018"/>
    </source>
</evidence>
<comment type="similarity">
    <text evidence="4">Belongs to the paralemmin family.</text>
</comment>
<dbReference type="Pfam" id="PF03285">
    <property type="entry name" value="Paralemmin"/>
    <property type="match status" value="1"/>
</dbReference>
<evidence type="ECO:0000313" key="12">
    <source>
        <dbReference type="EMBL" id="KAF6728072.1"/>
    </source>
</evidence>
<evidence type="ECO:0000256" key="2">
    <source>
        <dbReference type="ARBA" id="ARBA00004496"/>
    </source>
</evidence>
<comment type="caution">
    <text evidence="12">The sequence shown here is derived from an EMBL/GenBank/DDBJ whole genome shotgun (WGS) entry which is preliminary data.</text>
</comment>
<dbReference type="GO" id="GO:0005737">
    <property type="term" value="C:cytoplasm"/>
    <property type="evidence" value="ECO:0007669"/>
    <property type="project" value="UniProtKB-SubCell"/>
</dbReference>
<dbReference type="Pfam" id="PF03762">
    <property type="entry name" value="VOMI"/>
    <property type="match status" value="1"/>
</dbReference>
<dbReference type="GO" id="GO:0043197">
    <property type="term" value="C:dendritic spine"/>
    <property type="evidence" value="ECO:0007669"/>
    <property type="project" value="UniProtKB-SubCell"/>
</dbReference>
<evidence type="ECO:0000256" key="8">
    <source>
        <dbReference type="ARBA" id="ARBA00023273"/>
    </source>
</evidence>
<proteinExistence type="inferred from homology"/>
<feature type="coiled-coil region" evidence="10">
    <location>
        <begin position="189"/>
        <end position="216"/>
    </location>
</feature>
<dbReference type="InterPro" id="IPR036706">
    <property type="entry name" value="VOMI_sf"/>
</dbReference>
<protein>
    <recommendedName>
        <fullName evidence="9">Palmdelphin</fullName>
    </recommendedName>
</protein>
<name>A0A834FE96_ORYME</name>
<accession>A0A834FE96</accession>
<sequence length="667" mass="75548">MLQDLASRWSITQRYRDNTALNGIRLYCVNPQKPQEQVTIQSTEGRWGEWTAVKSCETGYLASYMLRVQQPQGEGDDTSVNNIKFICTGPGTHLEGDGTEWGEWGTWSNKCPKGVICGLQTRVEAAQGHGDDTSLNDAVGSLHMSDLGSPLKSLFEESVDLSSPNHRAFAAVMEESNLLKKRLQAITEKHRIQEDIRHKKLELDEMKLRLQHMKKKTLRDQWLQQDFALHSTQQQLLLQDQQQTRALQLSIYRTELEVASLEREESMILTDESFILNRLKAVERSPEDIIKEVLSRLSPDLLQVHDVTTDVPDVRSLPGNKHSEPNTPTLFDVISSAPPEELNPLTGLEASTGGGRNLHAFHTQQWSRDYRCASDLSTSELEQLVRCAAGRSQLHLHQNPFRNHEDGFNNNQDDGENQREHYEVCVVKSVAEIKGHDRWDKYQGNPQDENYCSFNVDNHGAEDQHLHSCCTSRGYEAAVFQANSMIKGHNGLNQHKSCSLLPPRLHEQDAVPAATYSSPTLKDDISVEKEDLHCCQSTFYHFKIETVNNHEHCSSLYGQPRTPSPLYVEDSPYTILHTLDSTEPVTAIFMGLQAKQDDREHSQEFDGCLKAELVIIRDDHSEDTNESKHSDNENRVQSGSRGEGCSNSKSWQLDGSVGEVWDEHFWV</sequence>